<dbReference type="STRING" id="515622.bpr_I2179"/>
<organism evidence="2 3">
    <name type="scientific">Butyrivibrio proteoclasticus (strain ATCC 51982 / DSM 14932 / B316)</name>
    <name type="common">Clostridium proteoclasticum</name>
    <dbReference type="NCBI Taxonomy" id="515622"/>
    <lineage>
        <taxon>Bacteria</taxon>
        <taxon>Bacillati</taxon>
        <taxon>Bacillota</taxon>
        <taxon>Clostridia</taxon>
        <taxon>Lachnospirales</taxon>
        <taxon>Lachnospiraceae</taxon>
        <taxon>Butyrivibrio</taxon>
    </lineage>
</organism>
<dbReference type="eggNOG" id="COG1215">
    <property type="taxonomic scope" value="Bacteria"/>
</dbReference>
<dbReference type="Pfam" id="PF00535">
    <property type="entry name" value="Glycos_transf_2"/>
    <property type="match status" value="1"/>
</dbReference>
<dbReference type="KEGG" id="bpb:bpr_I2179"/>
<keyword evidence="3" id="KW-1185">Reference proteome</keyword>
<dbReference type="RefSeq" id="WP_013281565.1">
    <property type="nucleotide sequence ID" value="NC_014387.1"/>
</dbReference>
<dbReference type="GO" id="GO:0016758">
    <property type="term" value="F:hexosyltransferase activity"/>
    <property type="evidence" value="ECO:0007669"/>
    <property type="project" value="UniProtKB-ARBA"/>
</dbReference>
<sequence>MVSIIVPMYNSEKFIDRCLKSILNQSYEDLEVIVINDGSTDSSFERTSRLAACDARLHIVSQDNHGLVY</sequence>
<dbReference type="HOGENOM" id="CLU_025996_22_6_9"/>
<keyword evidence="2" id="KW-0808">Transferase</keyword>
<proteinExistence type="predicted"/>
<dbReference type="CAZy" id="GT2">
    <property type="family name" value="Glycosyltransferase Family 2"/>
</dbReference>
<dbReference type="InterPro" id="IPR029044">
    <property type="entry name" value="Nucleotide-diphossugar_trans"/>
</dbReference>
<dbReference type="Gene3D" id="3.90.550.10">
    <property type="entry name" value="Spore Coat Polysaccharide Biosynthesis Protein SpsA, Chain A"/>
    <property type="match status" value="1"/>
</dbReference>
<evidence type="ECO:0000313" key="2">
    <source>
        <dbReference type="EMBL" id="ADL34912.1"/>
    </source>
</evidence>
<name>E0RX04_BUTPB</name>
<gene>
    <name evidence="2" type="ordered locus">bpr_I2179</name>
</gene>
<feature type="domain" description="Glycosyltransferase 2-like" evidence="1">
    <location>
        <begin position="3"/>
        <end position="67"/>
    </location>
</feature>
<dbReference type="PANTHER" id="PTHR22916">
    <property type="entry name" value="GLYCOSYLTRANSFERASE"/>
    <property type="match status" value="1"/>
</dbReference>
<dbReference type="Proteomes" id="UP000001299">
    <property type="component" value="Chromosome 1"/>
</dbReference>
<dbReference type="EMBL" id="CP001810">
    <property type="protein sequence ID" value="ADL34912.1"/>
    <property type="molecule type" value="Genomic_DNA"/>
</dbReference>
<accession>E0RX04</accession>
<evidence type="ECO:0000313" key="3">
    <source>
        <dbReference type="Proteomes" id="UP000001299"/>
    </source>
</evidence>
<reference evidence="2 3" key="1">
    <citation type="journal article" date="2010" name="PLoS ONE">
        <title>The glycobiome of the rumen bacterium Butyrivibrio proteoclasticus B316(T) highlights adaptation to a polysaccharide-rich environment.</title>
        <authorList>
            <person name="Kelly W.J."/>
            <person name="Leahy S.C."/>
            <person name="Altermann E."/>
            <person name="Yeoman C.J."/>
            <person name="Dunne J.C."/>
            <person name="Kong Z."/>
            <person name="Pacheco D.M."/>
            <person name="Li D."/>
            <person name="Noel S.J."/>
            <person name="Moon C.D."/>
            <person name="Cookson A.L."/>
            <person name="Attwood G.T."/>
        </authorList>
    </citation>
    <scope>NUCLEOTIDE SEQUENCE [LARGE SCALE GENOMIC DNA]</scope>
    <source>
        <strain evidence="3">ATCC 51982 / DSM 14932 / B316</strain>
    </source>
</reference>
<evidence type="ECO:0000259" key="1">
    <source>
        <dbReference type="Pfam" id="PF00535"/>
    </source>
</evidence>
<dbReference type="InterPro" id="IPR001173">
    <property type="entry name" value="Glyco_trans_2-like"/>
</dbReference>
<dbReference type="CDD" id="cd00761">
    <property type="entry name" value="Glyco_tranf_GTA_type"/>
    <property type="match status" value="1"/>
</dbReference>
<protein>
    <submittedName>
        <fullName evidence="2">Glycosyl transferase GT2 family</fullName>
    </submittedName>
</protein>
<dbReference type="AlphaFoldDB" id="E0RX04"/>
<dbReference type="SUPFAM" id="SSF53448">
    <property type="entry name" value="Nucleotide-diphospho-sugar transferases"/>
    <property type="match status" value="1"/>
</dbReference>
<dbReference type="PANTHER" id="PTHR22916:SF3">
    <property type="entry name" value="UDP-GLCNAC:BETAGAL BETA-1,3-N-ACETYLGLUCOSAMINYLTRANSFERASE-LIKE PROTEIN 1"/>
    <property type="match status" value="1"/>
</dbReference>